<organism evidence="2 3">
    <name type="scientific">Trapa natans</name>
    <name type="common">Water chestnut</name>
    <dbReference type="NCBI Taxonomy" id="22666"/>
    <lineage>
        <taxon>Eukaryota</taxon>
        <taxon>Viridiplantae</taxon>
        <taxon>Streptophyta</taxon>
        <taxon>Embryophyta</taxon>
        <taxon>Tracheophyta</taxon>
        <taxon>Spermatophyta</taxon>
        <taxon>Magnoliopsida</taxon>
        <taxon>eudicotyledons</taxon>
        <taxon>Gunneridae</taxon>
        <taxon>Pentapetalae</taxon>
        <taxon>rosids</taxon>
        <taxon>malvids</taxon>
        <taxon>Myrtales</taxon>
        <taxon>Lythraceae</taxon>
        <taxon>Trapa</taxon>
    </lineage>
</organism>
<keyword evidence="3" id="KW-1185">Reference proteome</keyword>
<comment type="caution">
    <text evidence="2">The sequence shown here is derived from an EMBL/GenBank/DDBJ whole genome shotgun (WGS) entry which is preliminary data.</text>
</comment>
<dbReference type="EMBL" id="JAXQNO010000022">
    <property type="protein sequence ID" value="KAK4767599.1"/>
    <property type="molecule type" value="Genomic_DNA"/>
</dbReference>
<proteinExistence type="predicted"/>
<sequence length="102" mass="11901">MIFKLMCGFSDWPVLKISLLLVDLACFLHRGLLETFLLALLSFVNQVGYLWFLKQLSCAYIYGTSMNSKLYFSCVMSVYRIFNNQPEIKKSLFYLQGICFQI</sequence>
<dbReference type="AlphaFoldDB" id="A0AAN7QH70"/>
<accession>A0AAN7QH70</accession>
<evidence type="ECO:0000313" key="3">
    <source>
        <dbReference type="Proteomes" id="UP001346149"/>
    </source>
</evidence>
<protein>
    <submittedName>
        <fullName evidence="2">Uncharacterized protein</fullName>
    </submittedName>
</protein>
<dbReference type="Proteomes" id="UP001346149">
    <property type="component" value="Unassembled WGS sequence"/>
</dbReference>
<evidence type="ECO:0000256" key="1">
    <source>
        <dbReference type="SAM" id="Phobius"/>
    </source>
</evidence>
<evidence type="ECO:0000313" key="2">
    <source>
        <dbReference type="EMBL" id="KAK4767599.1"/>
    </source>
</evidence>
<keyword evidence="1" id="KW-1133">Transmembrane helix</keyword>
<reference evidence="2 3" key="1">
    <citation type="journal article" date="2023" name="Hortic Res">
        <title>Pangenome of water caltrop reveals structural variations and asymmetric subgenome divergence after allopolyploidization.</title>
        <authorList>
            <person name="Zhang X."/>
            <person name="Chen Y."/>
            <person name="Wang L."/>
            <person name="Yuan Y."/>
            <person name="Fang M."/>
            <person name="Shi L."/>
            <person name="Lu R."/>
            <person name="Comes H.P."/>
            <person name="Ma Y."/>
            <person name="Chen Y."/>
            <person name="Huang G."/>
            <person name="Zhou Y."/>
            <person name="Zheng Z."/>
            <person name="Qiu Y."/>
        </authorList>
    </citation>
    <scope>NUCLEOTIDE SEQUENCE [LARGE SCALE GENOMIC DNA]</scope>
    <source>
        <strain evidence="2">F231</strain>
    </source>
</reference>
<gene>
    <name evidence="2" type="ORF">SAY86_015349</name>
</gene>
<feature type="transmembrane region" description="Helical" evidence="1">
    <location>
        <begin position="35"/>
        <end position="53"/>
    </location>
</feature>
<name>A0AAN7QH70_TRANT</name>
<keyword evidence="1" id="KW-0472">Membrane</keyword>
<keyword evidence="1" id="KW-0812">Transmembrane</keyword>